<feature type="transmembrane region" description="Helical" evidence="1">
    <location>
        <begin position="21"/>
        <end position="40"/>
    </location>
</feature>
<dbReference type="SUPFAM" id="SSF81321">
    <property type="entry name" value="Family A G protein-coupled receptor-like"/>
    <property type="match status" value="1"/>
</dbReference>
<gene>
    <name evidence="2" type="ORF">CAMP_LOCUS3476</name>
</gene>
<evidence type="ECO:0000256" key="1">
    <source>
        <dbReference type="SAM" id="Phobius"/>
    </source>
</evidence>
<evidence type="ECO:0000313" key="2">
    <source>
        <dbReference type="EMBL" id="CAI5440839.1"/>
    </source>
</evidence>
<reference evidence="2" key="1">
    <citation type="submission" date="2022-11" db="EMBL/GenBank/DDBJ databases">
        <authorList>
            <person name="Kikuchi T."/>
        </authorList>
    </citation>
    <scope>NUCLEOTIDE SEQUENCE</scope>
    <source>
        <strain evidence="2">PS1010</strain>
    </source>
</reference>
<dbReference type="InterPro" id="IPR019428">
    <property type="entry name" value="7TM_GPCR_serpentine_rcpt_Str"/>
</dbReference>
<dbReference type="EMBL" id="CANHGI010000002">
    <property type="protein sequence ID" value="CAI5440839.1"/>
    <property type="molecule type" value="Genomic_DNA"/>
</dbReference>
<dbReference type="PANTHER" id="PTHR22943">
    <property type="entry name" value="7-TRANSMEMBRANE DOMAIN RECEPTOR C.ELEGANS"/>
    <property type="match status" value="1"/>
</dbReference>
<dbReference type="AlphaFoldDB" id="A0A9P1I9C5"/>
<keyword evidence="1" id="KW-0812">Transmembrane</keyword>
<feature type="transmembrane region" description="Helical" evidence="1">
    <location>
        <begin position="72"/>
        <end position="98"/>
    </location>
</feature>
<accession>A0A9P1I9C5</accession>
<evidence type="ECO:0000313" key="3">
    <source>
        <dbReference type="Proteomes" id="UP001152747"/>
    </source>
</evidence>
<proteinExistence type="predicted"/>
<dbReference type="Pfam" id="PF10326">
    <property type="entry name" value="7TM_GPCR_Str"/>
    <property type="match status" value="1"/>
</dbReference>
<name>A0A9P1I9C5_9PELO</name>
<dbReference type="PANTHER" id="PTHR22943:SF248">
    <property type="entry name" value="SEVEN TM RECEPTOR"/>
    <property type="match status" value="1"/>
</dbReference>
<protein>
    <submittedName>
        <fullName evidence="2">Uncharacterized protein</fullName>
    </submittedName>
</protein>
<comment type="caution">
    <text evidence="2">The sequence shown here is derived from an EMBL/GenBank/DDBJ whole genome shotgun (WGS) entry which is preliminary data.</text>
</comment>
<feature type="transmembrane region" description="Helical" evidence="1">
    <location>
        <begin position="160"/>
        <end position="179"/>
    </location>
</feature>
<keyword evidence="1" id="KW-0472">Membrane</keyword>
<keyword evidence="1" id="KW-1133">Transmembrane helix</keyword>
<sequence>MARALVLSPFSSTFTALQKTLFIAISITAIPMIYTLPPIISLFPSQKSSDIFQNSTDFVPIAHLSATLSSQILLTFSSALFVISLEIFVIIFCAFYVLTRVNQATFSAKTRKIQKQLFIYLLLQTIICFSCGGAQVLIFVGGAILNLNLNPKIGMLSTGLLAWFPVCDSIIMLSFVSIYRKTLWRIWLKVSSDNSNINVLQNSVFTSVK</sequence>
<organism evidence="2 3">
    <name type="scientific">Caenorhabditis angaria</name>
    <dbReference type="NCBI Taxonomy" id="860376"/>
    <lineage>
        <taxon>Eukaryota</taxon>
        <taxon>Metazoa</taxon>
        <taxon>Ecdysozoa</taxon>
        <taxon>Nematoda</taxon>
        <taxon>Chromadorea</taxon>
        <taxon>Rhabditida</taxon>
        <taxon>Rhabditina</taxon>
        <taxon>Rhabditomorpha</taxon>
        <taxon>Rhabditoidea</taxon>
        <taxon>Rhabditidae</taxon>
        <taxon>Peloderinae</taxon>
        <taxon>Caenorhabditis</taxon>
    </lineage>
</organism>
<keyword evidence="3" id="KW-1185">Reference proteome</keyword>
<feature type="transmembrane region" description="Helical" evidence="1">
    <location>
        <begin position="118"/>
        <end position="140"/>
    </location>
</feature>
<dbReference type="Proteomes" id="UP001152747">
    <property type="component" value="Unassembled WGS sequence"/>
</dbReference>